<feature type="transmembrane region" description="Helical" evidence="1">
    <location>
        <begin position="397"/>
        <end position="414"/>
    </location>
</feature>
<keyword evidence="1" id="KW-0472">Membrane</keyword>
<feature type="transmembrane region" description="Helical" evidence="1">
    <location>
        <begin position="470"/>
        <end position="487"/>
    </location>
</feature>
<comment type="caution">
    <text evidence="2">The sequence shown here is derived from an EMBL/GenBank/DDBJ whole genome shotgun (WGS) entry which is preliminary data.</text>
</comment>
<proteinExistence type="predicted"/>
<keyword evidence="1" id="KW-0812">Transmembrane</keyword>
<reference evidence="2 3" key="1">
    <citation type="submission" date="2023-06" db="EMBL/GenBank/DDBJ databases">
        <authorList>
            <person name="Feng G."/>
            <person name="Li J."/>
            <person name="Zhu H."/>
        </authorList>
    </citation>
    <scope>NUCLEOTIDE SEQUENCE [LARGE SCALE GENOMIC DNA]</scope>
    <source>
        <strain evidence="2 3">RHCJP20</strain>
    </source>
</reference>
<protein>
    <recommendedName>
        <fullName evidence="4">Glycosyltransferase RgtA/B/C/D-like domain-containing protein</fullName>
    </recommendedName>
</protein>
<gene>
    <name evidence="2" type="ORF">QUG98_08605</name>
</gene>
<sequence>MTDTRAVTTRAAALHRGRTVRRTGPVGATVVAVVATALVATTLSTGSPWPSALAAAAAVLLATARRIGWSAAGGTAVLVGLAPALLALRLGPVCGVDPGLLAVVFWWAVTLVGWVDVVAGRRPRTAPSTVVRAVSVAVPVLFGLVSIAVVAAAPKVAAVAWATRRDSANNVMFARFILEDGGVDPGRHPNPAYLLQGLVALGVRPDASVQDLFWSYQAVWLGGTVLAAAVAAALVASSVRQPVVALLGALVAGGFVYSWFVLGLSMTYGFANVPLSVALLGSVLLVARGARTTVMMRIAVLVVGAVLLLASWAPLAVVPAALGVVALVRAVLDAVRQRTGGESRAAGALAVVRGAPVQLTALVLTLVAGLGYVVLVVLPDLRSDGGNLTQGGGFPEMSPTIGLVVGGLALLLAVTRRWLHKPSSDGTVPDGGTDWRAVVLVLAGGASVAAFVGLAAAAGQSLWTYYPEKLMWILVVTAVPLVLAGALDATRWVALRVLVTAVTVAAVTLVVLPVDDGPTPEDRWPALKVANGIAPGAEEEARDVLRVADSGRPTIAWLYGSTAFDDLLNLWTTDAVADGPDDIVREYAGTPAHEPEQVCRTLEGLGSDAVLLTRATNVPAAVRATCPDVAFTVQTEIGAR</sequence>
<feature type="transmembrane region" description="Helical" evidence="1">
    <location>
        <begin position="71"/>
        <end position="88"/>
    </location>
</feature>
<keyword evidence="1" id="KW-1133">Transmembrane helix</keyword>
<dbReference type="EMBL" id="JAUCMM010000004">
    <property type="protein sequence ID" value="MDM7888515.1"/>
    <property type="molecule type" value="Genomic_DNA"/>
</dbReference>
<feature type="transmembrane region" description="Helical" evidence="1">
    <location>
        <begin position="435"/>
        <end position="458"/>
    </location>
</feature>
<feature type="transmembrane region" description="Helical" evidence="1">
    <location>
        <begin position="130"/>
        <end position="153"/>
    </location>
</feature>
<feature type="transmembrane region" description="Helical" evidence="1">
    <location>
        <begin position="494"/>
        <end position="514"/>
    </location>
</feature>
<evidence type="ECO:0000256" key="1">
    <source>
        <dbReference type="SAM" id="Phobius"/>
    </source>
</evidence>
<feature type="transmembrane region" description="Helical" evidence="1">
    <location>
        <begin position="243"/>
        <end position="262"/>
    </location>
</feature>
<evidence type="ECO:0008006" key="4">
    <source>
        <dbReference type="Google" id="ProtNLM"/>
    </source>
</evidence>
<feature type="transmembrane region" description="Helical" evidence="1">
    <location>
        <begin position="294"/>
        <end position="312"/>
    </location>
</feature>
<name>A0ABT7TG03_9MICO</name>
<feature type="transmembrane region" description="Helical" evidence="1">
    <location>
        <begin position="268"/>
        <end position="287"/>
    </location>
</feature>
<dbReference type="Proteomes" id="UP001235720">
    <property type="component" value="Unassembled WGS sequence"/>
</dbReference>
<evidence type="ECO:0000313" key="3">
    <source>
        <dbReference type="Proteomes" id="UP001235720"/>
    </source>
</evidence>
<feature type="transmembrane region" description="Helical" evidence="1">
    <location>
        <begin position="100"/>
        <end position="118"/>
    </location>
</feature>
<feature type="transmembrane region" description="Helical" evidence="1">
    <location>
        <begin position="356"/>
        <end position="377"/>
    </location>
</feature>
<feature type="transmembrane region" description="Helical" evidence="1">
    <location>
        <begin position="214"/>
        <end position="236"/>
    </location>
</feature>
<keyword evidence="3" id="KW-1185">Reference proteome</keyword>
<dbReference type="RefSeq" id="WP_289470136.1">
    <property type="nucleotide sequence ID" value="NZ_JAUCMM010000004.1"/>
</dbReference>
<accession>A0ABT7TG03</accession>
<organism evidence="2 3">
    <name type="scientific">Curtobacterium subtropicum</name>
    <dbReference type="NCBI Taxonomy" id="3055138"/>
    <lineage>
        <taxon>Bacteria</taxon>
        <taxon>Bacillati</taxon>
        <taxon>Actinomycetota</taxon>
        <taxon>Actinomycetes</taxon>
        <taxon>Micrococcales</taxon>
        <taxon>Microbacteriaceae</taxon>
        <taxon>Curtobacterium</taxon>
    </lineage>
</organism>
<evidence type="ECO:0000313" key="2">
    <source>
        <dbReference type="EMBL" id="MDM7888515.1"/>
    </source>
</evidence>